<dbReference type="RefSeq" id="WP_204605070.1">
    <property type="nucleotide sequence ID" value="NZ_JBHSED010000058.1"/>
</dbReference>
<comment type="caution">
    <text evidence="1">The sequence shown here is derived from an EMBL/GenBank/DDBJ whole genome shotgun (WGS) entry which is preliminary data.</text>
</comment>
<protein>
    <submittedName>
        <fullName evidence="1">DNA phosphorothioation-dependent restriction protein DptG</fullName>
    </submittedName>
</protein>
<evidence type="ECO:0000313" key="1">
    <source>
        <dbReference type="EMBL" id="MFC4306400.1"/>
    </source>
</evidence>
<proteinExistence type="predicted"/>
<evidence type="ECO:0000313" key="2">
    <source>
        <dbReference type="Proteomes" id="UP001595755"/>
    </source>
</evidence>
<reference evidence="2" key="1">
    <citation type="journal article" date="2019" name="Int. J. Syst. Evol. Microbiol.">
        <title>The Global Catalogue of Microorganisms (GCM) 10K type strain sequencing project: providing services to taxonomists for standard genome sequencing and annotation.</title>
        <authorList>
            <consortium name="The Broad Institute Genomics Platform"/>
            <consortium name="The Broad Institute Genome Sequencing Center for Infectious Disease"/>
            <person name="Wu L."/>
            <person name="Ma J."/>
        </authorList>
    </citation>
    <scope>NUCLEOTIDE SEQUENCE [LARGE SCALE GENOMIC DNA]</scope>
    <source>
        <strain evidence="2">CGMCC 4.1641</strain>
    </source>
</reference>
<dbReference type="EMBL" id="JBHSED010000058">
    <property type="protein sequence ID" value="MFC4306400.1"/>
    <property type="molecule type" value="Genomic_DNA"/>
</dbReference>
<accession>A0ABV8SGN1</accession>
<keyword evidence="2" id="KW-1185">Reference proteome</keyword>
<gene>
    <name evidence="1" type="primary">dptG</name>
    <name evidence="1" type="ORF">ACFO1S_23530</name>
</gene>
<dbReference type="NCBIfam" id="TIGR03236">
    <property type="entry name" value="dnd_assoc_1"/>
    <property type="match status" value="1"/>
</dbReference>
<dbReference type="Proteomes" id="UP001595755">
    <property type="component" value="Unassembled WGS sequence"/>
</dbReference>
<sequence>MTYRLNFNDIFKSYRFVSDPSKKVRLKHNTGNKIKIFPYTAKYSSNILIFKNILGEYSRIITDSMLKEEFEVESIIENVLADIEMSGTDEKVKLKSILQKLFIDENKEIIIFHPALFNYIQVGTSEHKRIASFLHSVLCNNDIKNQLLKMYKSEPRNVLLKLLFDSLPKLEETSEIKEEYMRYIHFVSEVFIEDLNFILSKSEFFVENFEKLIKYYYFFYVSQVAMKLDGVFNADLESSEPLYFNLDWEITSRKRMSYDEGWSKLCRSIPNLFSHANCLELLNHSNDENPRALSYVDIKSRIEMMNENDKMSLYYDIERLISEYKDHIGDVDWSAFSYKKVAENQSLYDAIHKLLKVINYQFTEQSSGRKSANENYSKRFTDFCKSNFLKPRGPLGLTLNLSQEYLIFLTKLCINNEKKIRLKSLFYKLEQRGVFFDRDSKEKIVQLFQKLNLLEKKSDSGDAQYVKFIL</sequence>
<dbReference type="InterPro" id="IPR017645">
    <property type="entry name" value="Dnd_assoc_1"/>
</dbReference>
<organism evidence="1 2">
    <name type="scientific">Cohnella boryungensis</name>
    <dbReference type="NCBI Taxonomy" id="768479"/>
    <lineage>
        <taxon>Bacteria</taxon>
        <taxon>Bacillati</taxon>
        <taxon>Bacillota</taxon>
        <taxon>Bacilli</taxon>
        <taxon>Bacillales</taxon>
        <taxon>Paenibacillaceae</taxon>
        <taxon>Cohnella</taxon>
    </lineage>
</organism>
<name>A0ABV8SGN1_9BACL</name>